<dbReference type="PRINTS" id="PR00196">
    <property type="entry name" value="ANNEXIN"/>
</dbReference>
<dbReference type="GO" id="GO:0012506">
    <property type="term" value="C:vesicle membrane"/>
    <property type="evidence" value="ECO:0007669"/>
    <property type="project" value="TreeGrafter"/>
</dbReference>
<dbReference type="GO" id="GO:0001786">
    <property type="term" value="F:phosphatidylserine binding"/>
    <property type="evidence" value="ECO:0007669"/>
    <property type="project" value="TreeGrafter"/>
</dbReference>
<keyword evidence="2" id="KW-0677">Repeat</keyword>
<evidence type="ECO:0000256" key="4">
    <source>
        <dbReference type="SAM" id="SignalP"/>
    </source>
</evidence>
<dbReference type="PANTHER" id="PTHR10502">
    <property type="entry name" value="ANNEXIN"/>
    <property type="match status" value="1"/>
</dbReference>
<dbReference type="FunFam" id="1.10.220.10:FF:000005">
    <property type="entry name" value="Annexin"/>
    <property type="match status" value="1"/>
</dbReference>
<keyword evidence="4" id="KW-0732">Signal</keyword>
<reference evidence="5 6" key="1">
    <citation type="submission" date="2020-02" db="EMBL/GenBank/DDBJ databases">
        <title>A chromosome-scale genome assembly of the black bullhead catfish (Ameiurus melas).</title>
        <authorList>
            <person name="Wen M."/>
            <person name="Zham M."/>
            <person name="Cabau C."/>
            <person name="Klopp C."/>
            <person name="Donnadieu C."/>
            <person name="Roques C."/>
            <person name="Bouchez O."/>
            <person name="Lampietro C."/>
            <person name="Jouanno E."/>
            <person name="Herpin A."/>
            <person name="Louis A."/>
            <person name="Berthelot C."/>
            <person name="Parey E."/>
            <person name="Roest-Crollius H."/>
            <person name="Braasch I."/>
            <person name="Postlethwait J."/>
            <person name="Robinson-Rechavi M."/>
            <person name="Echchiki A."/>
            <person name="Begum T."/>
            <person name="Montfort J."/>
            <person name="Schartl M."/>
            <person name="Bobe J."/>
            <person name="Guiguen Y."/>
        </authorList>
    </citation>
    <scope>NUCLEOTIDE SEQUENCE [LARGE SCALE GENOMIC DNA]</scope>
    <source>
        <strain evidence="5">M_S1</strain>
        <tissue evidence="5">Blood</tissue>
    </source>
</reference>
<dbReference type="Pfam" id="PF00191">
    <property type="entry name" value="Annexin"/>
    <property type="match status" value="1"/>
</dbReference>
<evidence type="ECO:0000256" key="3">
    <source>
        <dbReference type="ARBA" id="ARBA00023216"/>
    </source>
</evidence>
<comment type="caution">
    <text evidence="5">The sequence shown here is derived from an EMBL/GenBank/DDBJ whole genome shotgun (WGS) entry which is preliminary data.</text>
</comment>
<evidence type="ECO:0000256" key="2">
    <source>
        <dbReference type="ARBA" id="ARBA00022737"/>
    </source>
</evidence>
<dbReference type="PROSITE" id="PS51897">
    <property type="entry name" value="ANNEXIN_2"/>
    <property type="match status" value="1"/>
</dbReference>
<feature type="chain" id="PRO_5029531381" description="Annexin" evidence="4">
    <location>
        <begin position="23"/>
        <end position="209"/>
    </location>
</feature>
<evidence type="ECO:0008006" key="7">
    <source>
        <dbReference type="Google" id="ProtNLM"/>
    </source>
</evidence>
<gene>
    <name evidence="5" type="ORF">AMELA_G00219240</name>
</gene>
<keyword evidence="6" id="KW-1185">Reference proteome</keyword>
<evidence type="ECO:0000313" key="5">
    <source>
        <dbReference type="EMBL" id="KAF4076795.1"/>
    </source>
</evidence>
<dbReference type="SUPFAM" id="SSF47874">
    <property type="entry name" value="Annexin"/>
    <property type="match status" value="1"/>
</dbReference>
<dbReference type="InterPro" id="IPR037104">
    <property type="entry name" value="Annexin_sf"/>
</dbReference>
<dbReference type="Proteomes" id="UP000593565">
    <property type="component" value="Unassembled WGS sequence"/>
</dbReference>
<dbReference type="GO" id="GO:0005886">
    <property type="term" value="C:plasma membrane"/>
    <property type="evidence" value="ECO:0007669"/>
    <property type="project" value="TreeGrafter"/>
</dbReference>
<dbReference type="EMBL" id="JAAGNN010000019">
    <property type="protein sequence ID" value="KAF4076795.1"/>
    <property type="molecule type" value="Genomic_DNA"/>
</dbReference>
<dbReference type="GO" id="GO:0005737">
    <property type="term" value="C:cytoplasm"/>
    <property type="evidence" value="ECO:0007669"/>
    <property type="project" value="TreeGrafter"/>
</dbReference>
<comment type="similarity">
    <text evidence="1">Belongs to the annexin family.</text>
</comment>
<sequence>MTPFCLCLSLNDCLFFTTLTVAKPYTPQPIAEDERKIVDITPLSANRRGRLGVESNSRSGEGSHTHTRIKLYRHTAVSALAPGSEMENEPITVEYIPAKKSMWWGTLGTVRPFLPFDPYLDAHQIYTALVKKNADVMTVMKILTNRTNAQRQGIASAYQNHTQKDLSATLKKSLSGAVQELLLALMMTPSRFDAHRLRQSMEVSFHVIM</sequence>
<dbReference type="SMART" id="SM00335">
    <property type="entry name" value="ANX"/>
    <property type="match status" value="1"/>
</dbReference>
<dbReference type="Gene3D" id="1.10.220.10">
    <property type="entry name" value="Annexin"/>
    <property type="match status" value="1"/>
</dbReference>
<feature type="signal peptide" evidence="4">
    <location>
        <begin position="1"/>
        <end position="22"/>
    </location>
</feature>
<protein>
    <recommendedName>
        <fullName evidence="7">Annexin</fullName>
    </recommendedName>
</protein>
<dbReference type="InterPro" id="IPR018502">
    <property type="entry name" value="Annexin_repeat"/>
</dbReference>
<evidence type="ECO:0000313" key="6">
    <source>
        <dbReference type="Proteomes" id="UP000593565"/>
    </source>
</evidence>
<evidence type="ECO:0000256" key="1">
    <source>
        <dbReference type="ARBA" id="ARBA00007831"/>
    </source>
</evidence>
<dbReference type="GO" id="GO:0005634">
    <property type="term" value="C:nucleus"/>
    <property type="evidence" value="ECO:0007669"/>
    <property type="project" value="TreeGrafter"/>
</dbReference>
<dbReference type="InterPro" id="IPR001464">
    <property type="entry name" value="Annexin"/>
</dbReference>
<keyword evidence="3" id="KW-0041">Annexin</keyword>
<name>A0A7J6A1P2_AMEME</name>
<dbReference type="GO" id="GO:0005509">
    <property type="term" value="F:calcium ion binding"/>
    <property type="evidence" value="ECO:0007669"/>
    <property type="project" value="InterPro"/>
</dbReference>
<dbReference type="PANTHER" id="PTHR10502:SF8">
    <property type="entry name" value="ANNEXIN"/>
    <property type="match status" value="1"/>
</dbReference>
<accession>A0A7J6A1P2</accession>
<dbReference type="AlphaFoldDB" id="A0A7J6A1P2"/>
<dbReference type="GO" id="GO:0005544">
    <property type="term" value="F:calcium-dependent phospholipid binding"/>
    <property type="evidence" value="ECO:0007669"/>
    <property type="project" value="InterPro"/>
</dbReference>
<organism evidence="5 6">
    <name type="scientific">Ameiurus melas</name>
    <name type="common">Black bullhead</name>
    <name type="synonym">Silurus melas</name>
    <dbReference type="NCBI Taxonomy" id="219545"/>
    <lineage>
        <taxon>Eukaryota</taxon>
        <taxon>Metazoa</taxon>
        <taxon>Chordata</taxon>
        <taxon>Craniata</taxon>
        <taxon>Vertebrata</taxon>
        <taxon>Euteleostomi</taxon>
        <taxon>Actinopterygii</taxon>
        <taxon>Neopterygii</taxon>
        <taxon>Teleostei</taxon>
        <taxon>Ostariophysi</taxon>
        <taxon>Siluriformes</taxon>
        <taxon>Ictaluridae</taxon>
        <taxon>Ameiurus</taxon>
    </lineage>
</organism>
<proteinExistence type="inferred from homology"/>